<accession>A0A4U2Z525</accession>
<comment type="caution">
    <text evidence="1">The sequence shown here is derived from an EMBL/GenBank/DDBJ whole genome shotgun (WGS) entry which is preliminary data.</text>
</comment>
<evidence type="ECO:0000313" key="2">
    <source>
        <dbReference type="Proteomes" id="UP000309561"/>
    </source>
</evidence>
<dbReference type="RefSeq" id="WP_137015203.1">
    <property type="nucleotide sequence ID" value="NZ_SZPX01000008.1"/>
</dbReference>
<reference evidence="1 2" key="1">
    <citation type="submission" date="2019-04" db="EMBL/GenBank/DDBJ databases">
        <title>Sulfurimonas crateris sp. nov. a facultative anaerobic sulfur-oxidizing chemolithautotrophic bacterium isolated from a terrestrial mud vulcano.</title>
        <authorList>
            <person name="Ratnikova N.M."/>
            <person name="Slobodkin A.I."/>
            <person name="Merkel A.Y."/>
            <person name="Novikov A."/>
            <person name="Bonch-Osmolovskaya E.A."/>
            <person name="Slobodkina G.B."/>
        </authorList>
    </citation>
    <scope>NUCLEOTIDE SEQUENCE [LARGE SCALE GENOMIC DNA]</scope>
    <source>
        <strain evidence="1 2">SN118</strain>
    </source>
</reference>
<dbReference type="EMBL" id="SZPX01000008">
    <property type="protein sequence ID" value="TKI68512.1"/>
    <property type="molecule type" value="Genomic_DNA"/>
</dbReference>
<keyword evidence="2" id="KW-1185">Reference proteome</keyword>
<dbReference type="AlphaFoldDB" id="A0A4U2Z525"/>
<protein>
    <submittedName>
        <fullName evidence="1">Uncharacterized protein</fullName>
    </submittedName>
</protein>
<proteinExistence type="predicted"/>
<name>A0A4U2Z525_9BACT</name>
<evidence type="ECO:0000313" key="1">
    <source>
        <dbReference type="EMBL" id="TKI68512.1"/>
    </source>
</evidence>
<dbReference type="OrthoDB" id="5409583at2"/>
<sequence>MRTLKKDLKELYSGNSLDEIINKLGDIEHIEDLLVRFCKDGNEHIARRLVDMALKKSNSLDNYVRFVDYIAKERLMGDKDWALAIYDIAFDKDKNYQNNEILCKSISYPIFLKDQEWEEEIYKYVLGKAKYSLIYANLAESIALQNALNNKEWAKEILTIALSKATDDFEYAGIAKVIASKDSYNDEKWARDIYKVALQKNENLNQLTRIAGSIASSRYINDKKWAKEIYESAFLGITNSSEEEYHKVFLYSELAKSVALEETLNDKEWAKKIYETAINLVPEEDGMHGVLQTRMAEISLVNAKDICEDLLKRAKYLFDYINAAERIISEETLNDREWAKDVYKQALLRVDDIRGYISLANSVSDYLNDEKFLIEIYELAVKKSDSEYSYQEIAEFASMCLTDKTWPKQLYAKAIFKADENNEPANTIIKWKKKYKRIFKEEYIAPPPSKAKIAQDARKDEIISELKKYYFDEDLEDLIDDVINADCFTSFINSVSEHQELVKMTINMLLNQPNNDSMSYTEYAEYAYEFLHDEKWSKELIKVALKQLEEDTENSNNFLIRSCVNISESILNLFKDKKWAKEVYELGVKMASDYDEYCMIADSISDEKYLNDRELAKDIYKLAVKKAQTVNEHIVLARYIIKFDKKWAAEIIKEFIKTINEYESYISISEAILEVFEDEKWGKEIHQLGIDLAVNNNEDEEVLKYIQKEWNKQLKM</sequence>
<gene>
    <name evidence="1" type="ORF">FCU45_10900</name>
</gene>
<dbReference type="Proteomes" id="UP000309561">
    <property type="component" value="Unassembled WGS sequence"/>
</dbReference>
<organism evidence="1 2">
    <name type="scientific">Sulfurimonas crateris</name>
    <dbReference type="NCBI Taxonomy" id="2574727"/>
    <lineage>
        <taxon>Bacteria</taxon>
        <taxon>Pseudomonadati</taxon>
        <taxon>Campylobacterota</taxon>
        <taxon>Epsilonproteobacteria</taxon>
        <taxon>Campylobacterales</taxon>
        <taxon>Sulfurimonadaceae</taxon>
        <taxon>Sulfurimonas</taxon>
    </lineage>
</organism>